<feature type="transmembrane region" description="Helical" evidence="2">
    <location>
        <begin position="91"/>
        <end position="110"/>
    </location>
</feature>
<proteinExistence type="inferred from homology"/>
<evidence type="ECO:0000313" key="4">
    <source>
        <dbReference type="Proteomes" id="UP000694620"/>
    </source>
</evidence>
<comment type="similarity">
    <text evidence="1">Belongs to the apolipoprotein L family.</text>
</comment>
<accession>A0A8C4RM98</accession>
<dbReference type="GO" id="GO:0005576">
    <property type="term" value="C:extracellular region"/>
    <property type="evidence" value="ECO:0007669"/>
    <property type="project" value="InterPro"/>
</dbReference>
<dbReference type="GeneTree" id="ENSGT01030000234599"/>
<feature type="transmembrane region" description="Helical" evidence="2">
    <location>
        <begin position="64"/>
        <end position="85"/>
    </location>
</feature>
<reference evidence="3" key="3">
    <citation type="submission" date="2025-09" db="UniProtKB">
        <authorList>
            <consortium name="Ensembl"/>
        </authorList>
    </citation>
    <scope>IDENTIFICATION</scope>
</reference>
<dbReference type="Proteomes" id="UP000694620">
    <property type="component" value="Chromosome 2"/>
</dbReference>
<keyword evidence="2" id="KW-1133">Transmembrane helix</keyword>
<evidence type="ECO:0000256" key="1">
    <source>
        <dbReference type="ARBA" id="ARBA00010090"/>
    </source>
</evidence>
<reference evidence="3" key="2">
    <citation type="submission" date="2025-08" db="UniProtKB">
        <authorList>
            <consortium name="Ensembl"/>
        </authorList>
    </citation>
    <scope>IDENTIFICATION</scope>
</reference>
<dbReference type="Pfam" id="PF05461">
    <property type="entry name" value="ApoL"/>
    <property type="match status" value="1"/>
</dbReference>
<dbReference type="PANTHER" id="PTHR14096:SF28">
    <property type="entry name" value="APOLIPOPROTEIN L, 1-RELATED"/>
    <property type="match status" value="1"/>
</dbReference>
<keyword evidence="4" id="KW-1185">Reference proteome</keyword>
<organism evidence="3 4">
    <name type="scientific">Erpetoichthys calabaricus</name>
    <name type="common">Rope fish</name>
    <name type="synonym">Calamoichthys calabaricus</name>
    <dbReference type="NCBI Taxonomy" id="27687"/>
    <lineage>
        <taxon>Eukaryota</taxon>
        <taxon>Metazoa</taxon>
        <taxon>Chordata</taxon>
        <taxon>Craniata</taxon>
        <taxon>Vertebrata</taxon>
        <taxon>Euteleostomi</taxon>
        <taxon>Actinopterygii</taxon>
        <taxon>Polypteriformes</taxon>
        <taxon>Polypteridae</taxon>
        <taxon>Erpetoichthys</taxon>
    </lineage>
</organism>
<sequence length="293" mass="32159">MHCIILKYFYLFLSLTGRLYEEMHKTFKIILKLFNDHVKGLQTNIDDLRCIADKLDSFHKKATIAKITGGSVSVAGGVVTIIGLILTPFTLGASLVVTGVGLGVAMAGGVTNASATISDTVNNSVDRKKVEEIIESFQKNINVFEEPLENVRNIRNKIELSNTCKLEDLMNKWNKAQLGARAGKMFTSFADIARLAVLANLSGGVAKAIRVAGAATGVLSGLFLALDIFFIVKDSIDLHKGAKNEYATKIREVADELQCALQELNEFYYYNSCFMYICAFLSTAVTLQFIFSD</sequence>
<protein>
    <submittedName>
        <fullName evidence="3">Uncharacterized protein</fullName>
    </submittedName>
</protein>
<feature type="transmembrane region" description="Helical" evidence="2">
    <location>
        <begin position="267"/>
        <end position="291"/>
    </location>
</feature>
<dbReference type="GO" id="GO:0042157">
    <property type="term" value="P:lipoprotein metabolic process"/>
    <property type="evidence" value="ECO:0007669"/>
    <property type="project" value="InterPro"/>
</dbReference>
<dbReference type="InterPro" id="IPR008405">
    <property type="entry name" value="ApoL"/>
</dbReference>
<dbReference type="AlphaFoldDB" id="A0A8C4RM98"/>
<evidence type="ECO:0000256" key="2">
    <source>
        <dbReference type="SAM" id="Phobius"/>
    </source>
</evidence>
<dbReference type="GO" id="GO:0016020">
    <property type="term" value="C:membrane"/>
    <property type="evidence" value="ECO:0007669"/>
    <property type="project" value="TreeGrafter"/>
</dbReference>
<reference evidence="3" key="1">
    <citation type="submission" date="2021-06" db="EMBL/GenBank/DDBJ databases">
        <authorList>
            <consortium name="Wellcome Sanger Institute Data Sharing"/>
        </authorList>
    </citation>
    <scope>NUCLEOTIDE SEQUENCE [LARGE SCALE GENOMIC DNA]</scope>
</reference>
<evidence type="ECO:0000313" key="3">
    <source>
        <dbReference type="Ensembl" id="ENSECRP00000004672.1"/>
    </source>
</evidence>
<keyword evidence="2" id="KW-0812">Transmembrane</keyword>
<name>A0A8C4RM98_ERPCA</name>
<keyword evidence="2" id="KW-0472">Membrane</keyword>
<feature type="transmembrane region" description="Helical" evidence="2">
    <location>
        <begin position="211"/>
        <end position="232"/>
    </location>
</feature>
<dbReference type="PANTHER" id="PTHR14096">
    <property type="entry name" value="APOLIPOPROTEIN L"/>
    <property type="match status" value="1"/>
</dbReference>
<dbReference type="Ensembl" id="ENSECRT00000004752.1">
    <property type="protein sequence ID" value="ENSECRP00000004672.1"/>
    <property type="gene ID" value="ENSECRG00000003177.1"/>
</dbReference>
<dbReference type="GO" id="GO:0006869">
    <property type="term" value="P:lipid transport"/>
    <property type="evidence" value="ECO:0007669"/>
    <property type="project" value="InterPro"/>
</dbReference>
<dbReference type="GO" id="GO:0008289">
    <property type="term" value="F:lipid binding"/>
    <property type="evidence" value="ECO:0007669"/>
    <property type="project" value="InterPro"/>
</dbReference>